<organism evidence="4 5">
    <name type="scientific">Photinus pyralis</name>
    <name type="common">Common eastern firefly</name>
    <name type="synonym">Lampyris pyralis</name>
    <dbReference type="NCBI Taxonomy" id="7054"/>
    <lineage>
        <taxon>Eukaryota</taxon>
        <taxon>Metazoa</taxon>
        <taxon>Ecdysozoa</taxon>
        <taxon>Arthropoda</taxon>
        <taxon>Hexapoda</taxon>
        <taxon>Insecta</taxon>
        <taxon>Pterygota</taxon>
        <taxon>Neoptera</taxon>
        <taxon>Endopterygota</taxon>
        <taxon>Coleoptera</taxon>
        <taxon>Polyphaga</taxon>
        <taxon>Elateriformia</taxon>
        <taxon>Elateroidea</taxon>
        <taxon>Lampyridae</taxon>
        <taxon>Lampyrinae</taxon>
        <taxon>Photinus</taxon>
    </lineage>
</organism>
<comment type="similarity">
    <text evidence="3">Belongs to the TO family.</text>
</comment>
<dbReference type="EMBL" id="VVIM01000008">
    <property type="protein sequence ID" value="KAB0794286.1"/>
    <property type="molecule type" value="Genomic_DNA"/>
</dbReference>
<keyword evidence="2" id="KW-0090">Biological rhythms</keyword>
<dbReference type="FunFam" id="3.15.10.30:FF:000001">
    <property type="entry name" value="Takeout-like protein 1"/>
    <property type="match status" value="1"/>
</dbReference>
<dbReference type="PANTHER" id="PTHR11008">
    <property type="entry name" value="PROTEIN TAKEOUT-LIKE PROTEIN"/>
    <property type="match status" value="1"/>
</dbReference>
<sequence length="236" mass="26688">MMLVDNLNRSKASYIKVCHRDDPKLSNCINDSITILKPYLKKGIPELDVPPLEPLLLDAVDLKSGNDATRIEATLSNLEIWGPTSFIILELKPNLNKNVFKFKVLLPELNVVGRYKADARVLFFNLKGEGPAFINITNYKFECKLKGNKISKGGEEFLEFEKMRLKIEVGTSSIRLENLFNGDPVLGKATSDVVNENSNLFISEILPNLQQALSEKFTNIANKITLRFTHKELFPY</sequence>
<comment type="caution">
    <text evidence="4">The sequence shown here is derived from an EMBL/GenBank/DDBJ whole genome shotgun (WGS) entry which is preliminary data.</text>
</comment>
<keyword evidence="5" id="KW-1185">Reference proteome</keyword>
<dbReference type="PANTHER" id="PTHR11008:SF39">
    <property type="entry name" value="CIRCADIAN CLOCK-CONTROLLED PROTEIN-LIKE PROTEIN"/>
    <property type="match status" value="1"/>
</dbReference>
<name>A0A5N4AAC7_PHOPY</name>
<dbReference type="AlphaFoldDB" id="A0A5N4AAC7"/>
<protein>
    <recommendedName>
        <fullName evidence="6">Hemolymph juvenile hormone-binding protein</fullName>
    </recommendedName>
</protein>
<keyword evidence="1" id="KW-0732">Signal</keyword>
<dbReference type="SMART" id="SM00700">
    <property type="entry name" value="JHBP"/>
    <property type="match status" value="1"/>
</dbReference>
<accession>A0A5N4AAC7</accession>
<dbReference type="Proteomes" id="UP000327044">
    <property type="component" value="Unassembled WGS sequence"/>
</dbReference>
<gene>
    <name evidence="4" type="ORF">PPYR_11125</name>
</gene>
<evidence type="ECO:0000256" key="2">
    <source>
        <dbReference type="ARBA" id="ARBA00023108"/>
    </source>
</evidence>
<dbReference type="InterPro" id="IPR010562">
    <property type="entry name" value="Haemolymph_juvenile_hormone-bd"/>
</dbReference>
<evidence type="ECO:0000256" key="1">
    <source>
        <dbReference type="ARBA" id="ARBA00022729"/>
    </source>
</evidence>
<evidence type="ECO:0000313" key="5">
    <source>
        <dbReference type="Proteomes" id="UP000327044"/>
    </source>
</evidence>
<dbReference type="Gene3D" id="3.15.10.30">
    <property type="entry name" value="Haemolymph juvenile hormone binding protein"/>
    <property type="match status" value="1"/>
</dbReference>
<dbReference type="GO" id="GO:0007623">
    <property type="term" value="P:circadian rhythm"/>
    <property type="evidence" value="ECO:0007669"/>
    <property type="project" value="UniProtKB-ARBA"/>
</dbReference>
<dbReference type="GO" id="GO:0005615">
    <property type="term" value="C:extracellular space"/>
    <property type="evidence" value="ECO:0007669"/>
    <property type="project" value="TreeGrafter"/>
</dbReference>
<evidence type="ECO:0008006" key="6">
    <source>
        <dbReference type="Google" id="ProtNLM"/>
    </source>
</evidence>
<reference evidence="4 5" key="1">
    <citation type="journal article" date="2018" name="Elife">
        <title>Firefly genomes illuminate parallel origins of bioluminescence in beetles.</title>
        <authorList>
            <person name="Fallon T.R."/>
            <person name="Lower S.E."/>
            <person name="Chang C.H."/>
            <person name="Bessho-Uehara M."/>
            <person name="Martin G.J."/>
            <person name="Bewick A.J."/>
            <person name="Behringer M."/>
            <person name="Debat H.J."/>
            <person name="Wong I."/>
            <person name="Day J.C."/>
            <person name="Suvorov A."/>
            <person name="Silva C.J."/>
            <person name="Stanger-Hall K.F."/>
            <person name="Hall D.W."/>
            <person name="Schmitz R.J."/>
            <person name="Nelson D.R."/>
            <person name="Lewis S.M."/>
            <person name="Shigenobu S."/>
            <person name="Bybee S.M."/>
            <person name="Larracuente A.M."/>
            <person name="Oba Y."/>
            <person name="Weng J.K."/>
        </authorList>
    </citation>
    <scope>NUCLEOTIDE SEQUENCE [LARGE SCALE GENOMIC DNA]</scope>
    <source>
        <strain evidence="4">1611_PpyrPB1</strain>
        <tissue evidence="4">Whole body</tissue>
    </source>
</reference>
<dbReference type="InParanoid" id="A0A5N4AAC7"/>
<proteinExistence type="inferred from homology"/>
<evidence type="ECO:0000313" key="4">
    <source>
        <dbReference type="EMBL" id="KAB0794286.1"/>
    </source>
</evidence>
<evidence type="ECO:0000256" key="3">
    <source>
        <dbReference type="ARBA" id="ARBA00060902"/>
    </source>
</evidence>
<dbReference type="Pfam" id="PF06585">
    <property type="entry name" value="JHBP"/>
    <property type="match status" value="1"/>
</dbReference>
<dbReference type="InterPro" id="IPR038606">
    <property type="entry name" value="To_sf"/>
</dbReference>